<gene>
    <name evidence="1" type="ORF">HNR24_000319</name>
</gene>
<accession>A0A839FKK5</accession>
<dbReference type="RefSeq" id="WP_182494805.1">
    <property type="nucleotide sequence ID" value="NZ_JACJIH010000001.1"/>
</dbReference>
<dbReference type="EMBL" id="JACJIH010000001">
    <property type="protein sequence ID" value="MBA8920386.1"/>
    <property type="molecule type" value="Genomic_DNA"/>
</dbReference>
<evidence type="ECO:0000313" key="1">
    <source>
        <dbReference type="EMBL" id="MBA8920386.1"/>
    </source>
</evidence>
<name>A0A839FKK5_9MICC</name>
<evidence type="ECO:0000313" key="2">
    <source>
        <dbReference type="Proteomes" id="UP000546252"/>
    </source>
</evidence>
<reference evidence="1 2" key="1">
    <citation type="submission" date="2020-08" db="EMBL/GenBank/DDBJ databases">
        <title>Sequencing the genomes of 1000 actinobacteria strains.</title>
        <authorList>
            <person name="Klenk H.-P."/>
        </authorList>
    </citation>
    <scope>NUCLEOTIDE SEQUENCE [LARGE SCALE GENOMIC DNA]</scope>
    <source>
        <strain evidence="1 2">DSM 19081</strain>
    </source>
</reference>
<dbReference type="Proteomes" id="UP000546252">
    <property type="component" value="Unassembled WGS sequence"/>
</dbReference>
<protein>
    <submittedName>
        <fullName evidence="1">Uncharacterized protein</fullName>
    </submittedName>
</protein>
<sequence length="117" mass="13021">MSVEIGTPERVLDLPVHDPLAPGRDEAWRFQAALDSLSGAPQRFRVHDDSATSNFVLDFFSPLPGFAERYLGLVGKSRDKSPGALFSFEVPPNVVERTEAFLIEMLWMIPEETTNGD</sequence>
<organism evidence="1 2">
    <name type="scientific">Nesterenkonia jeotgali</name>
    <dbReference type="NCBI Taxonomy" id="317018"/>
    <lineage>
        <taxon>Bacteria</taxon>
        <taxon>Bacillati</taxon>
        <taxon>Actinomycetota</taxon>
        <taxon>Actinomycetes</taxon>
        <taxon>Micrococcales</taxon>
        <taxon>Micrococcaceae</taxon>
        <taxon>Nesterenkonia</taxon>
    </lineage>
</organism>
<proteinExistence type="predicted"/>
<dbReference type="AlphaFoldDB" id="A0A839FKK5"/>
<comment type="caution">
    <text evidence="1">The sequence shown here is derived from an EMBL/GenBank/DDBJ whole genome shotgun (WGS) entry which is preliminary data.</text>
</comment>